<evidence type="ECO:0000313" key="4">
    <source>
        <dbReference type="EMBL" id="QXV67867.1"/>
    </source>
</evidence>
<dbReference type="GeneID" id="935501"/>
<evidence type="ECO:0000313" key="5">
    <source>
        <dbReference type="Proteomes" id="UP000099188"/>
    </source>
</evidence>
<feature type="transmembrane region" description="Helical" evidence="2">
    <location>
        <begin position="86"/>
        <end position="105"/>
    </location>
</feature>
<keyword evidence="2" id="KW-1133">Transmembrane helix</keyword>
<reference evidence="4" key="2">
    <citation type="submission" date="2021-05" db="EMBL/GenBank/DDBJ databases">
        <title>Cloning and multi-omic analysis of chimpanzee cytomegalovirus: a resource for comparative functional genomics.</title>
        <authorList>
            <person name="Phan Q.V."/>
        </authorList>
    </citation>
    <scope>NUCLEOTIDE SEQUENCE</scope>
    <source>
        <strain evidence="4">Heberling</strain>
    </source>
</reference>
<feature type="region of interest" description="Disordered" evidence="1">
    <location>
        <begin position="111"/>
        <end position="140"/>
    </location>
</feature>
<protein>
    <submittedName>
        <fullName evidence="3">Membrane protein UL124</fullName>
    </submittedName>
</protein>
<gene>
    <name evidence="3" type="primary">UL124</name>
    <name evidence="3" type="ORF">CCMVgp105</name>
</gene>
<sequence>MKTVWLSLVYLCLPLLAAVTTERQLPSTAVNYHNTTGVTSSLTFSSQLSGTSSSVSSSLALSLQTAESPWTHVGSPGSLLEAYPTASALGGMVIVVGIVICLSLASTISSREVPSDDEEQEELLGTWPEEPEEDRLTTLPWPGVPEIAVEIPC</sequence>
<organism evidence="3 5">
    <name type="scientific">Panine betaherpesvirus 2</name>
    <name type="common">Chimpanzee cytomegalovirus</name>
    <dbReference type="NCBI Taxonomy" id="188763"/>
    <lineage>
        <taxon>Viruses</taxon>
        <taxon>Duplodnaviria</taxon>
        <taxon>Heunggongvirae</taxon>
        <taxon>Peploviricota</taxon>
        <taxon>Herviviricetes</taxon>
        <taxon>Herpesvirales</taxon>
        <taxon>Orthoherpesviridae</taxon>
        <taxon>Betaherpesvirinae</taxon>
        <taxon>Cytomegalovirus</taxon>
        <taxon>Cytomegalovirus paninebeta2</taxon>
    </lineage>
</organism>
<evidence type="ECO:0000313" key="3">
    <source>
        <dbReference type="EMBL" id="AAM00753.1"/>
    </source>
</evidence>
<keyword evidence="2" id="KW-0812">Transmembrane</keyword>
<dbReference type="EMBL" id="MZ151943">
    <property type="protein sequence ID" value="QXV67867.1"/>
    <property type="molecule type" value="Genomic_DNA"/>
</dbReference>
<proteinExistence type="predicted"/>
<dbReference type="KEGG" id="vg:935501"/>
<dbReference type="EMBL" id="AF480884">
    <property type="protein sequence ID" value="AAM00753.1"/>
    <property type="molecule type" value="Genomic_DNA"/>
</dbReference>
<dbReference type="InterPro" id="IPR020214">
    <property type="entry name" value="Cytomega_UL124"/>
</dbReference>
<dbReference type="Proteomes" id="UP000099188">
    <property type="component" value="Segment"/>
</dbReference>
<dbReference type="Pfam" id="PF17609">
    <property type="entry name" value="HCMV_UL124"/>
    <property type="match status" value="1"/>
</dbReference>
<keyword evidence="5" id="KW-1185">Reference proteome</keyword>
<evidence type="ECO:0000256" key="2">
    <source>
        <dbReference type="SAM" id="Phobius"/>
    </source>
</evidence>
<name>Q8QRY5_9BETA</name>
<reference evidence="3 5" key="1">
    <citation type="journal article" date="2003" name="J. Gen. Virol.">
        <title>The human cytomegalovirus genome revisited: comparison with the chimpanzee cytomegalovirus genome.</title>
        <authorList>
            <person name="Davison A.J."/>
            <person name="Dolan A."/>
            <person name="Akter P."/>
            <person name="Addison C."/>
            <person name="Dargan D.J."/>
            <person name="Alcendor D.J."/>
            <person name="McGeoch D.J."/>
            <person name="Hayward G.S."/>
        </authorList>
    </citation>
    <scope>NUCLEOTIDE SEQUENCE [LARGE SCALE GENOMIC DNA]</scope>
    <source>
        <strain evidence="3">Heberling</strain>
    </source>
</reference>
<evidence type="ECO:0000256" key="1">
    <source>
        <dbReference type="SAM" id="MobiDB-lite"/>
    </source>
</evidence>
<dbReference type="RefSeq" id="NP_612747.1">
    <property type="nucleotide sequence ID" value="NC_003521.1"/>
</dbReference>
<keyword evidence="2" id="KW-0472">Membrane</keyword>
<accession>Q8QRY5</accession>